<reference evidence="1" key="1">
    <citation type="submission" date="2016-01" db="EMBL/GenBank/DDBJ databases">
        <authorList>
            <person name="Peeters C."/>
        </authorList>
    </citation>
    <scope>NUCLEOTIDE SEQUENCE</scope>
    <source>
        <strain evidence="1">LMG 29322</strain>
    </source>
</reference>
<comment type="caution">
    <text evidence="1">The sequence shown here is derived from an EMBL/GenBank/DDBJ whole genome shotgun (WGS) entry which is preliminary data.</text>
</comment>
<evidence type="ECO:0000313" key="2">
    <source>
        <dbReference type="Proteomes" id="UP000054851"/>
    </source>
</evidence>
<name>A0A158DTI0_9BURK</name>
<sequence>MTKRATQATAFGKATTTRVVFSSVPRPMASTETNPKGRMNRAARRAAADKNLIADMLTQRAQMPRPQ</sequence>
<organism evidence="1 2">
    <name type="scientific">Caballeronia hypogeia</name>
    <dbReference type="NCBI Taxonomy" id="1777140"/>
    <lineage>
        <taxon>Bacteria</taxon>
        <taxon>Pseudomonadati</taxon>
        <taxon>Pseudomonadota</taxon>
        <taxon>Betaproteobacteria</taxon>
        <taxon>Burkholderiales</taxon>
        <taxon>Burkholderiaceae</taxon>
        <taxon>Caballeronia</taxon>
    </lineage>
</organism>
<dbReference type="EMBL" id="FCOA02000062">
    <property type="protein sequence ID" value="SAK97878.1"/>
    <property type="molecule type" value="Genomic_DNA"/>
</dbReference>
<gene>
    <name evidence="1" type="ORF">AWB79_07531</name>
</gene>
<evidence type="ECO:0000313" key="1">
    <source>
        <dbReference type="EMBL" id="SAK97878.1"/>
    </source>
</evidence>
<keyword evidence="2" id="KW-1185">Reference proteome</keyword>
<dbReference type="Proteomes" id="UP000054851">
    <property type="component" value="Unassembled WGS sequence"/>
</dbReference>
<proteinExistence type="predicted"/>
<dbReference type="AlphaFoldDB" id="A0A158DTI0"/>
<protein>
    <submittedName>
        <fullName evidence="1">Uncharacterized protein</fullName>
    </submittedName>
</protein>
<accession>A0A158DTI0</accession>
<dbReference type="RefSeq" id="WP_157695942.1">
    <property type="nucleotide sequence ID" value="NZ_FCOA02000062.1"/>
</dbReference>